<dbReference type="PANTHER" id="PTHR14430">
    <property type="entry name" value="RABIN3-RELATED"/>
    <property type="match status" value="1"/>
</dbReference>
<dbReference type="GO" id="GO:0051286">
    <property type="term" value="C:cell tip"/>
    <property type="evidence" value="ECO:0007669"/>
    <property type="project" value="TreeGrafter"/>
</dbReference>
<dbReference type="GeneID" id="39589542"/>
<dbReference type="EMBL" id="RSCE01000002">
    <property type="protein sequence ID" value="RSH86728.1"/>
    <property type="molecule type" value="Genomic_DNA"/>
</dbReference>
<dbReference type="GO" id="GO:0005085">
    <property type="term" value="F:guanyl-nucleotide exchange factor activity"/>
    <property type="evidence" value="ECO:0007669"/>
    <property type="project" value="InterPro"/>
</dbReference>
<dbReference type="Pfam" id="PF06428">
    <property type="entry name" value="Sec2p"/>
    <property type="match status" value="1"/>
</dbReference>
<feature type="compositionally biased region" description="Low complexity" evidence="3">
    <location>
        <begin position="10"/>
        <end position="21"/>
    </location>
</feature>
<feature type="compositionally biased region" description="Low complexity" evidence="3">
    <location>
        <begin position="35"/>
        <end position="52"/>
    </location>
</feature>
<dbReference type="GO" id="GO:0070319">
    <property type="term" value="C:Golgi to plasma membrane transport vesicle"/>
    <property type="evidence" value="ECO:0007669"/>
    <property type="project" value="TreeGrafter"/>
</dbReference>
<gene>
    <name evidence="5" type="ORF">EHS24_004999</name>
</gene>
<feature type="region of interest" description="Disordered" evidence="3">
    <location>
        <begin position="1"/>
        <end position="113"/>
    </location>
</feature>
<evidence type="ECO:0000313" key="5">
    <source>
        <dbReference type="EMBL" id="RSH86728.1"/>
    </source>
</evidence>
<feature type="compositionally biased region" description="Polar residues" evidence="3">
    <location>
        <begin position="518"/>
        <end position="532"/>
    </location>
</feature>
<dbReference type="Gene3D" id="6.10.140.910">
    <property type="match status" value="1"/>
</dbReference>
<dbReference type="OrthoDB" id="1748564at2759"/>
<name>A0A427Y6L5_9TREE</name>
<keyword evidence="1 2" id="KW-0175">Coiled coil</keyword>
<comment type="caution">
    <text evidence="5">The sequence shown here is derived from an EMBL/GenBank/DDBJ whole genome shotgun (WGS) entry which is preliminary data.</text>
</comment>
<accession>A0A427Y6L5</accession>
<protein>
    <recommendedName>
        <fullName evidence="4">GDP/GTP exchange factor Sec2 N-terminal domain-containing protein</fullName>
    </recommendedName>
</protein>
<dbReference type="RefSeq" id="XP_028479513.1">
    <property type="nucleotide sequence ID" value="XM_028620541.1"/>
</dbReference>
<dbReference type="Proteomes" id="UP000279236">
    <property type="component" value="Unassembled WGS sequence"/>
</dbReference>
<evidence type="ECO:0000256" key="3">
    <source>
        <dbReference type="SAM" id="MobiDB-lite"/>
    </source>
</evidence>
<feature type="coiled-coil region" evidence="2">
    <location>
        <begin position="216"/>
        <end position="300"/>
    </location>
</feature>
<evidence type="ECO:0000259" key="4">
    <source>
        <dbReference type="Pfam" id="PF06428"/>
    </source>
</evidence>
<dbReference type="GO" id="GO:0006887">
    <property type="term" value="P:exocytosis"/>
    <property type="evidence" value="ECO:0007669"/>
    <property type="project" value="TreeGrafter"/>
</dbReference>
<feature type="compositionally biased region" description="Low complexity" evidence="3">
    <location>
        <begin position="560"/>
        <end position="574"/>
    </location>
</feature>
<feature type="compositionally biased region" description="Basic and acidic residues" evidence="3">
    <location>
        <begin position="720"/>
        <end position="735"/>
    </location>
</feature>
<dbReference type="InterPro" id="IPR040351">
    <property type="entry name" value="RAB3IL/RAB3IP/Sec2"/>
</dbReference>
<feature type="compositionally biased region" description="Gly residues" evidence="3">
    <location>
        <begin position="584"/>
        <end position="594"/>
    </location>
</feature>
<dbReference type="CDD" id="cd21044">
    <property type="entry name" value="Rab11BD_RAB3IP_like"/>
    <property type="match status" value="1"/>
</dbReference>
<feature type="compositionally biased region" description="Low complexity" evidence="3">
    <location>
        <begin position="911"/>
        <end position="922"/>
    </location>
</feature>
<dbReference type="PANTHER" id="PTHR14430:SF0">
    <property type="entry name" value="SEC2P DOMAIN-CONTAINING PROTEIN"/>
    <property type="match status" value="1"/>
</dbReference>
<dbReference type="AlphaFoldDB" id="A0A427Y6L5"/>
<feature type="domain" description="GDP/GTP exchange factor Sec2 N-terminal" evidence="4">
    <location>
        <begin position="174"/>
        <end position="304"/>
    </location>
</feature>
<reference evidence="5 6" key="1">
    <citation type="submission" date="2018-11" db="EMBL/GenBank/DDBJ databases">
        <title>Genome sequence of Apiotrichum porosum DSM 27194.</title>
        <authorList>
            <person name="Aliyu H."/>
            <person name="Gorte O."/>
            <person name="Ochsenreither K."/>
        </authorList>
    </citation>
    <scope>NUCLEOTIDE SEQUENCE [LARGE SCALE GENOMIC DNA]</scope>
    <source>
        <strain evidence="5 6">DSM 27194</strain>
    </source>
</reference>
<sequence length="988" mass="104604">MTDKNDTIPDGANTTDAAGDASAHENNTPAPQVDASTSATASEPAEPSVSEPSKAETKDEIKTEAAPAEPAVKASAEPTAAAASGGLQLSDLPPVSTGTIQVEGGKEHETKSRRAEGVTNIATNVDVPYTPSARHAPDSPTTSLITSLRTQLELVSEQAQQLNTKLVASISRHADLEDQVYGLTHEREQTATHVAELERAKAKWEESMNTGLLVEHAQIRDEMQRLASNLVEEERRRGTAEEERTKVENEVDELSATLFQQANTMVAVERMARAQAEDRLKNSEENLTAAEAAMRDMQAHLQSLPSLQAAAAARAPLPRRFLSSHPPYAEFLLLVQHLRAARPRSIRARDLYPVPSLTNLLHQPFLARCVAEDHDPTLRLDAAADLGWVSRRAVGTAIIAGDLIIEPVGAASLGPGHAINCAMCGRGVFGGGSESTSNASSRFGLKLFSSPSASPAAPASQSVFVFKMANDPQPKSYPLCRNGWCLERLRAACALWHFLRTGLVVPVWNSEDVAHSRQVSGANAPYRSSDSETVVVMSEKDMSAPPSASSEAFSDVTDHSSSATSASASNTAPAQPEPKRKGAWGLGFKLGGGASEKTTTWGGGCRVWRQGEGCRWSRGRAQREGEAARRGHHAGREEAADLTEKPQTPSQTPSPEDETATNSPTKDAAAEAVADDRASVKSSEGDSFATPNAETRELPILDDAPAADETKEASEDQEPKEEPKEEKDDAVKEEVEAQAETPEAIAEAPEVKVETPEVKVEEPEKNADSPATEESGANGSAAIVAPPKSPSPPVRSAARTPAPPLPPRAAGRPRPSASSAVDSVISPPQTPTAASTDKSGSAEKADESVDESKDAAAEAEKPKAEAEEEATPAESADAPIATEKAVDEPTTPTAASRGVPPPPPPRHPTIAAHSSLPSSPTALLPPPPPRRVVSGATAKDGPAPPSPRLPTEEKTFATGESWEVRTWRQIVKLKEDMWRARVGVVDDE</sequence>
<evidence type="ECO:0000256" key="1">
    <source>
        <dbReference type="ARBA" id="ARBA00023054"/>
    </source>
</evidence>
<feature type="compositionally biased region" description="Basic and acidic residues" evidence="3">
    <location>
        <begin position="840"/>
        <end position="865"/>
    </location>
</feature>
<dbReference type="InterPro" id="IPR009449">
    <property type="entry name" value="Sec2_N"/>
</dbReference>
<dbReference type="SUPFAM" id="SSF144284">
    <property type="entry name" value="Sec2 N-terminal region"/>
    <property type="match status" value="1"/>
</dbReference>
<feature type="compositionally biased region" description="Basic and acidic residues" evidence="3">
    <location>
        <begin position="53"/>
        <end position="63"/>
    </location>
</feature>
<proteinExistence type="predicted"/>
<feature type="compositionally biased region" description="Low complexity" evidence="3">
    <location>
        <begin position="64"/>
        <end position="83"/>
    </location>
</feature>
<dbReference type="STRING" id="105984.A0A427Y6L5"/>
<feature type="compositionally biased region" description="Polar residues" evidence="3">
    <location>
        <begin position="645"/>
        <end position="665"/>
    </location>
</feature>
<feature type="compositionally biased region" description="Basic and acidic residues" evidence="3">
    <location>
        <begin position="621"/>
        <end position="644"/>
    </location>
</feature>
<evidence type="ECO:0000313" key="6">
    <source>
        <dbReference type="Proteomes" id="UP000279236"/>
    </source>
</evidence>
<feature type="compositionally biased region" description="Low complexity" evidence="3">
    <location>
        <begin position="808"/>
        <end position="820"/>
    </location>
</feature>
<feature type="compositionally biased region" description="Basic and acidic residues" evidence="3">
    <location>
        <begin position="749"/>
        <end position="767"/>
    </location>
</feature>
<feature type="compositionally biased region" description="Basic and acidic residues" evidence="3">
    <location>
        <begin position="104"/>
        <end position="113"/>
    </location>
</feature>
<keyword evidence="6" id="KW-1185">Reference proteome</keyword>
<feature type="compositionally biased region" description="Low complexity" evidence="3">
    <location>
        <begin position="738"/>
        <end position="748"/>
    </location>
</feature>
<evidence type="ECO:0000256" key="2">
    <source>
        <dbReference type="SAM" id="Coils"/>
    </source>
</evidence>
<feature type="region of interest" description="Disordered" evidence="3">
    <location>
        <begin position="518"/>
        <end position="956"/>
    </location>
</feature>
<organism evidence="5 6">
    <name type="scientific">Apiotrichum porosum</name>
    <dbReference type="NCBI Taxonomy" id="105984"/>
    <lineage>
        <taxon>Eukaryota</taxon>
        <taxon>Fungi</taxon>
        <taxon>Dikarya</taxon>
        <taxon>Basidiomycota</taxon>
        <taxon>Agaricomycotina</taxon>
        <taxon>Tremellomycetes</taxon>
        <taxon>Trichosporonales</taxon>
        <taxon>Trichosporonaceae</taxon>
        <taxon>Apiotrichum</taxon>
    </lineage>
</organism>